<protein>
    <recommendedName>
        <fullName evidence="3">Lipoprotein</fullName>
    </recommendedName>
</protein>
<gene>
    <name evidence="1" type="ORF">SAMN04490194_6164</name>
</gene>
<evidence type="ECO:0000313" key="1">
    <source>
        <dbReference type="EMBL" id="SEF01636.1"/>
    </source>
</evidence>
<accession>A0A1H5NJB6</accession>
<dbReference type="EMBL" id="FNTY01000002">
    <property type="protein sequence ID" value="SEF01636.1"/>
    <property type="molecule type" value="Genomic_DNA"/>
</dbReference>
<dbReference type="PROSITE" id="PS51257">
    <property type="entry name" value="PROKAR_LIPOPROTEIN"/>
    <property type="match status" value="1"/>
</dbReference>
<dbReference type="AlphaFoldDB" id="A0A1H5NJB6"/>
<dbReference type="Proteomes" id="UP000198985">
    <property type="component" value="Unassembled WGS sequence"/>
</dbReference>
<reference evidence="1 2" key="1">
    <citation type="submission" date="2016-10" db="EMBL/GenBank/DDBJ databases">
        <authorList>
            <person name="de Groot N.N."/>
        </authorList>
    </citation>
    <scope>NUCLEOTIDE SEQUENCE [LARGE SCALE GENOMIC DNA]</scope>
    <source>
        <strain evidence="1 2">BS3662</strain>
    </source>
</reference>
<evidence type="ECO:0000313" key="2">
    <source>
        <dbReference type="Proteomes" id="UP000198985"/>
    </source>
</evidence>
<name>A0A1H5NJB6_9PSED</name>
<organism evidence="1 2">
    <name type="scientific">Pseudomonas migulae</name>
    <dbReference type="NCBI Taxonomy" id="78543"/>
    <lineage>
        <taxon>Bacteria</taxon>
        <taxon>Pseudomonadati</taxon>
        <taxon>Pseudomonadota</taxon>
        <taxon>Gammaproteobacteria</taxon>
        <taxon>Pseudomonadales</taxon>
        <taxon>Pseudomonadaceae</taxon>
        <taxon>Pseudomonas</taxon>
    </lineage>
</organism>
<sequence>MKHQKALGCCGAALHVKRVIQSLTLSAALSLTLGCAAVGKREKFTFVPDFPPDFKYELTANYVPAKGQTCTVPGGKGTQLGFNKVYMEYEATSEIPLYRTVSGCPLALNRVEVEVTGIFGPERSDRSTDYAAIAVRPELLERQMGTFNTDGVGEFFGECQWAFRTVGPKRYLIKLLTCKRMDEQGNIARGRPFTAYTLTQLPGKTVKLKIKLAGEELPGWGDTWVKVPGGWKRCMGKGIEDQRGYCNGNYKDFSSFRMVDERICTIYPGCTEDKDETK</sequence>
<evidence type="ECO:0008006" key="3">
    <source>
        <dbReference type="Google" id="ProtNLM"/>
    </source>
</evidence>
<proteinExistence type="predicted"/>